<keyword evidence="4" id="KW-1185">Reference proteome</keyword>
<accession>A0A7M5XFY0</accession>
<reference evidence="3" key="1">
    <citation type="submission" date="2021-01" db="UniProtKB">
        <authorList>
            <consortium name="EnsemblMetazoa"/>
        </authorList>
    </citation>
    <scope>IDENTIFICATION</scope>
</reference>
<dbReference type="GO" id="GO:0046475">
    <property type="term" value="P:glycerophospholipid catabolic process"/>
    <property type="evidence" value="ECO:0007669"/>
    <property type="project" value="TreeGrafter"/>
</dbReference>
<sequence length="444" mass="50650">MVLLHFNLHASQSNPIKLNDDEEGQQFSIKLRHQDKAPVLKKFNTEGYEDIQSEEAIPFDPDFYYTFIFDVDDLSKIDIECELTNTKNETIGTAHFTKPSLHEEVFGTCCSEITKDGVSIGKILFNYLVLPSKITHDLSTCGTNTKSDTILDDFHYIGHRGDGSTKLRTLPYLENTISSFIRAHELGASFVELDVQLTKDHVPVVFHDDFVAVISDKDNRYTVDKVPVKDLTLSEIRNKKVDFARPDAGLNYDDRFKHLFPTLKELLEETPSTLGLFMEIKYPEPDQGITDLIPKHIVVDRILDVMSESKIKQPIMFCSFDPEICIMLKHKQASFPVFFITNGENCFTSYNPFEPYDMRTRTRMIAAHFAICHDLKGISINSDPLMNSRDDYAKLTAFLKEHSKMLFSWGSANCDREYANIQKSVKMAGVISDRLANLNITRNA</sequence>
<dbReference type="Gene3D" id="3.20.20.190">
    <property type="entry name" value="Phosphatidylinositol (PI) phosphodiesterase"/>
    <property type="match status" value="1"/>
</dbReference>
<feature type="domain" description="GP-PDE" evidence="2">
    <location>
        <begin position="154"/>
        <end position="444"/>
    </location>
</feature>
<evidence type="ECO:0000259" key="2">
    <source>
        <dbReference type="PROSITE" id="PS51704"/>
    </source>
</evidence>
<evidence type="ECO:0000313" key="3">
    <source>
        <dbReference type="EnsemblMetazoa" id="CLYHEMP022282.1"/>
    </source>
</evidence>
<dbReference type="InterPro" id="IPR030395">
    <property type="entry name" value="GP_PDE_dom"/>
</dbReference>
<dbReference type="SUPFAM" id="SSF51695">
    <property type="entry name" value="PLC-like phosphodiesterases"/>
    <property type="match status" value="1"/>
</dbReference>
<dbReference type="EnsemblMetazoa" id="CLYHEMT022282.1">
    <property type="protein sequence ID" value="CLYHEMP022282.1"/>
    <property type="gene ID" value="CLYHEMG022282"/>
</dbReference>
<name>A0A7M5XFY0_9CNID</name>
<dbReference type="PROSITE" id="PS51704">
    <property type="entry name" value="GP_PDE"/>
    <property type="match status" value="1"/>
</dbReference>
<evidence type="ECO:0000256" key="1">
    <source>
        <dbReference type="ARBA" id="ARBA00022801"/>
    </source>
</evidence>
<organism evidence="3 4">
    <name type="scientific">Clytia hemisphaerica</name>
    <dbReference type="NCBI Taxonomy" id="252671"/>
    <lineage>
        <taxon>Eukaryota</taxon>
        <taxon>Metazoa</taxon>
        <taxon>Cnidaria</taxon>
        <taxon>Hydrozoa</taxon>
        <taxon>Hydroidolina</taxon>
        <taxon>Leptothecata</taxon>
        <taxon>Obeliida</taxon>
        <taxon>Clytiidae</taxon>
        <taxon>Clytia</taxon>
    </lineage>
</organism>
<dbReference type="RefSeq" id="XP_066920979.1">
    <property type="nucleotide sequence ID" value="XM_067064878.1"/>
</dbReference>
<dbReference type="PANTHER" id="PTHR22958">
    <property type="entry name" value="GLYCEROPHOSPHORYL DIESTER PHOSPHODIESTERASE"/>
    <property type="match status" value="1"/>
</dbReference>
<dbReference type="Pfam" id="PF03009">
    <property type="entry name" value="GDPD"/>
    <property type="match status" value="1"/>
</dbReference>
<dbReference type="AlphaFoldDB" id="A0A7M5XFY0"/>
<dbReference type="InterPro" id="IPR051578">
    <property type="entry name" value="GDPD"/>
</dbReference>
<dbReference type="PANTHER" id="PTHR22958:SF1">
    <property type="entry name" value="GLYCEROPHOSPHOCHOLINE PHOSPHODIESTERASE GPCPD1"/>
    <property type="match status" value="1"/>
</dbReference>
<dbReference type="OrthoDB" id="1058301at2759"/>
<dbReference type="GeneID" id="136808349"/>
<proteinExistence type="predicted"/>
<protein>
    <recommendedName>
        <fullName evidence="2">GP-PDE domain-containing protein</fullName>
    </recommendedName>
</protein>
<dbReference type="Proteomes" id="UP000594262">
    <property type="component" value="Unplaced"/>
</dbReference>
<evidence type="ECO:0000313" key="4">
    <source>
        <dbReference type="Proteomes" id="UP000594262"/>
    </source>
</evidence>
<keyword evidence="1" id="KW-0378">Hydrolase</keyword>
<dbReference type="GO" id="GO:0008081">
    <property type="term" value="F:phosphoric diester hydrolase activity"/>
    <property type="evidence" value="ECO:0007669"/>
    <property type="project" value="InterPro"/>
</dbReference>
<dbReference type="InterPro" id="IPR017946">
    <property type="entry name" value="PLC-like_Pdiesterase_TIM-brl"/>
</dbReference>